<comment type="caution">
    <text evidence="3">The sequence shown here is derived from an EMBL/GenBank/DDBJ whole genome shotgun (WGS) entry which is preliminary data.</text>
</comment>
<organism evidence="3 4">
    <name type="scientific">Azohydromonas lata</name>
    <dbReference type="NCBI Taxonomy" id="45677"/>
    <lineage>
        <taxon>Bacteria</taxon>
        <taxon>Pseudomonadati</taxon>
        <taxon>Pseudomonadota</taxon>
        <taxon>Betaproteobacteria</taxon>
        <taxon>Burkholderiales</taxon>
        <taxon>Sphaerotilaceae</taxon>
        <taxon>Azohydromonas</taxon>
    </lineage>
</organism>
<evidence type="ECO:0000256" key="1">
    <source>
        <dbReference type="SAM" id="MobiDB-lite"/>
    </source>
</evidence>
<dbReference type="EMBL" id="JAXOJX010000034">
    <property type="protein sequence ID" value="MDZ5458741.1"/>
    <property type="molecule type" value="Genomic_DNA"/>
</dbReference>
<sequence>MDSTSGMSASGKRAVAAALACAALAALANMPADLERAESDLRAGRVEQAQEVVGEQLHLHPADARVHFVAAELRARQGERDPAREELAAAERLAPGLPFADAQAVQALHQALDSTALASPFSVALPSPDHAGQPWKLWVALASGTALAWLLMRLVQPAPPPVRGRRPDLADLAEARTQLRSEQGQRKDSKAEERAWQDTVPGWD</sequence>
<evidence type="ECO:0000313" key="3">
    <source>
        <dbReference type="EMBL" id="MDZ5458741.1"/>
    </source>
</evidence>
<evidence type="ECO:0000256" key="2">
    <source>
        <dbReference type="SAM" id="SignalP"/>
    </source>
</evidence>
<reference evidence="3 4" key="1">
    <citation type="submission" date="2023-11" db="EMBL/GenBank/DDBJ databases">
        <title>Draft genome of Azohydromonas lata strain H1 (DSM1123), a polyhydroxyalkanoate producer.</title>
        <authorList>
            <person name="Traversa D."/>
            <person name="D'Addabbo P."/>
            <person name="Pazzani C."/>
            <person name="Manzari C."/>
            <person name="Chiara M."/>
            <person name="Scrascia M."/>
        </authorList>
    </citation>
    <scope>NUCLEOTIDE SEQUENCE [LARGE SCALE GENOMIC DNA]</scope>
    <source>
        <strain evidence="3 4">H1</strain>
    </source>
</reference>
<feature type="signal peptide" evidence="2">
    <location>
        <begin position="1"/>
        <end position="28"/>
    </location>
</feature>
<feature type="chain" id="PRO_5046275534" description="Tetratricopeptide repeat protein" evidence="2">
    <location>
        <begin position="29"/>
        <end position="204"/>
    </location>
</feature>
<name>A0ABU5IHX5_9BURK</name>
<dbReference type="InterPro" id="IPR011990">
    <property type="entry name" value="TPR-like_helical_dom_sf"/>
</dbReference>
<evidence type="ECO:0008006" key="5">
    <source>
        <dbReference type="Google" id="ProtNLM"/>
    </source>
</evidence>
<evidence type="ECO:0000313" key="4">
    <source>
        <dbReference type="Proteomes" id="UP001293718"/>
    </source>
</evidence>
<keyword evidence="4" id="KW-1185">Reference proteome</keyword>
<feature type="region of interest" description="Disordered" evidence="1">
    <location>
        <begin position="160"/>
        <end position="204"/>
    </location>
</feature>
<dbReference type="Proteomes" id="UP001293718">
    <property type="component" value="Unassembled WGS sequence"/>
</dbReference>
<feature type="compositionally biased region" description="Basic and acidic residues" evidence="1">
    <location>
        <begin position="165"/>
        <end position="196"/>
    </location>
</feature>
<protein>
    <recommendedName>
        <fullName evidence="5">Tetratricopeptide repeat protein</fullName>
    </recommendedName>
</protein>
<keyword evidence="2" id="KW-0732">Signal</keyword>
<dbReference type="SUPFAM" id="SSF48452">
    <property type="entry name" value="TPR-like"/>
    <property type="match status" value="1"/>
</dbReference>
<dbReference type="Gene3D" id="1.25.40.10">
    <property type="entry name" value="Tetratricopeptide repeat domain"/>
    <property type="match status" value="1"/>
</dbReference>
<proteinExistence type="predicted"/>
<gene>
    <name evidence="3" type="ORF">SM757_19355</name>
</gene>
<accession>A0ABU5IHX5</accession>
<dbReference type="RefSeq" id="WP_157119289.1">
    <property type="nucleotide sequence ID" value="NZ_JAXOJX010000034.1"/>
</dbReference>